<dbReference type="AlphaFoldDB" id="A0AAD2FFY3"/>
<accession>A0AAD2FFY3</accession>
<sequence length="248" mass="27242">MLYSVCHGTDAWPVMKGYKTTENGRQAYLDLVAHYQVEGQLNKRRDSAYRILNTTHYNGKKNFSFEKFAAQVLGAFEDLKNYGDGMSEHAKVTKFLSMIKEGPQGAGEEVKHRYKSLSCGRWWGDETPIADMAVVVIVVVVIVIVINMDVVGVADEVVVATTMVLYGPMMARPSSTTVDTHKTLGAVSLIVIAVLSSKPVNVLTVVFAELNTLREQNRDRQQNEEPAPTPAPAPSSGNVGSGVRRGRR</sequence>
<reference evidence="3" key="1">
    <citation type="submission" date="2023-08" db="EMBL/GenBank/DDBJ databases">
        <authorList>
            <person name="Audoor S."/>
            <person name="Bilcke G."/>
        </authorList>
    </citation>
    <scope>NUCLEOTIDE SEQUENCE</scope>
</reference>
<evidence type="ECO:0000256" key="1">
    <source>
        <dbReference type="SAM" id="MobiDB-lite"/>
    </source>
</evidence>
<evidence type="ECO:0000313" key="4">
    <source>
        <dbReference type="Proteomes" id="UP001295423"/>
    </source>
</evidence>
<proteinExistence type="predicted"/>
<dbReference type="EMBL" id="CAKOGP040000448">
    <property type="protein sequence ID" value="CAJ1935332.1"/>
    <property type="molecule type" value="Genomic_DNA"/>
</dbReference>
<keyword evidence="2" id="KW-0472">Membrane</keyword>
<feature type="transmembrane region" description="Helical" evidence="2">
    <location>
        <begin position="133"/>
        <end position="166"/>
    </location>
</feature>
<keyword evidence="2" id="KW-1133">Transmembrane helix</keyword>
<comment type="caution">
    <text evidence="3">The sequence shown here is derived from an EMBL/GenBank/DDBJ whole genome shotgun (WGS) entry which is preliminary data.</text>
</comment>
<feature type="region of interest" description="Disordered" evidence="1">
    <location>
        <begin position="216"/>
        <end position="248"/>
    </location>
</feature>
<keyword evidence="2" id="KW-0812">Transmembrane</keyword>
<organism evidence="3 4">
    <name type="scientific">Cylindrotheca closterium</name>
    <dbReference type="NCBI Taxonomy" id="2856"/>
    <lineage>
        <taxon>Eukaryota</taxon>
        <taxon>Sar</taxon>
        <taxon>Stramenopiles</taxon>
        <taxon>Ochrophyta</taxon>
        <taxon>Bacillariophyta</taxon>
        <taxon>Bacillariophyceae</taxon>
        <taxon>Bacillariophycidae</taxon>
        <taxon>Bacillariales</taxon>
        <taxon>Bacillariaceae</taxon>
        <taxon>Cylindrotheca</taxon>
    </lineage>
</organism>
<evidence type="ECO:0000313" key="3">
    <source>
        <dbReference type="EMBL" id="CAJ1935332.1"/>
    </source>
</evidence>
<dbReference type="Proteomes" id="UP001295423">
    <property type="component" value="Unassembled WGS sequence"/>
</dbReference>
<name>A0AAD2FFY3_9STRA</name>
<gene>
    <name evidence="3" type="ORF">CYCCA115_LOCUS4667</name>
</gene>
<keyword evidence="4" id="KW-1185">Reference proteome</keyword>
<protein>
    <submittedName>
        <fullName evidence="3">Uncharacterized protein</fullName>
    </submittedName>
</protein>
<feature type="transmembrane region" description="Helical" evidence="2">
    <location>
        <begin position="186"/>
        <end position="210"/>
    </location>
</feature>
<evidence type="ECO:0000256" key="2">
    <source>
        <dbReference type="SAM" id="Phobius"/>
    </source>
</evidence>